<reference evidence="7 8" key="1">
    <citation type="journal article" date="1991" name="Int. J. Syst. Bacteriol.">
        <title>Description of the erythromycin-producing bacterium Arthrobacter sp. strain NRRL B-3381 as Aeromicrobium erythreum gen. nov., sp. nov.</title>
        <authorList>
            <person name="Miller E.S."/>
            <person name="Woese C.R."/>
            <person name="Brenner S."/>
        </authorList>
    </citation>
    <scope>NUCLEOTIDE SEQUENCE [LARGE SCALE GENOMIC DNA]</scope>
    <source>
        <strain evidence="7 8">AR18</strain>
    </source>
</reference>
<gene>
    <name evidence="7" type="ORF">AERYTH_06810</name>
</gene>
<dbReference type="InterPro" id="IPR036390">
    <property type="entry name" value="WH_DNA-bd_sf"/>
</dbReference>
<feature type="domain" description="HTH lysR-type" evidence="6">
    <location>
        <begin position="3"/>
        <end position="60"/>
    </location>
</feature>
<accession>A0A0U4B9A9</accession>
<dbReference type="SUPFAM" id="SSF46785">
    <property type="entry name" value="Winged helix' DNA-binding domain"/>
    <property type="match status" value="1"/>
</dbReference>
<keyword evidence="3" id="KW-0238">DNA-binding</keyword>
<organism evidence="7 8">
    <name type="scientific">Aeromicrobium erythreum</name>
    <dbReference type="NCBI Taxonomy" id="2041"/>
    <lineage>
        <taxon>Bacteria</taxon>
        <taxon>Bacillati</taxon>
        <taxon>Actinomycetota</taxon>
        <taxon>Actinomycetes</taxon>
        <taxon>Propionibacteriales</taxon>
        <taxon>Nocardioidaceae</taxon>
        <taxon>Aeromicrobium</taxon>
    </lineage>
</organism>
<dbReference type="OrthoDB" id="4131546at2"/>
<name>A0A0U4B9A9_9ACTN</name>
<dbReference type="Proteomes" id="UP000067689">
    <property type="component" value="Chromosome"/>
</dbReference>
<keyword evidence="2" id="KW-0805">Transcription regulation</keyword>
<evidence type="ECO:0000256" key="2">
    <source>
        <dbReference type="ARBA" id="ARBA00023015"/>
    </source>
</evidence>
<evidence type="ECO:0000259" key="6">
    <source>
        <dbReference type="PROSITE" id="PS50931"/>
    </source>
</evidence>
<evidence type="ECO:0000256" key="1">
    <source>
        <dbReference type="ARBA" id="ARBA00009437"/>
    </source>
</evidence>
<comment type="similarity">
    <text evidence="1">Belongs to the LysR transcriptional regulatory family.</text>
</comment>
<dbReference type="PANTHER" id="PTHR30126:SF94">
    <property type="entry name" value="LYSR FAMILY TRANSCRIPTIONAL REGULATOR"/>
    <property type="match status" value="1"/>
</dbReference>
<dbReference type="GO" id="GO:0000976">
    <property type="term" value="F:transcription cis-regulatory region binding"/>
    <property type="evidence" value="ECO:0007669"/>
    <property type="project" value="TreeGrafter"/>
</dbReference>
<dbReference type="KEGG" id="aer:AERYTH_06810"/>
<dbReference type="Pfam" id="PF00126">
    <property type="entry name" value="HTH_1"/>
    <property type="match status" value="1"/>
</dbReference>
<dbReference type="PROSITE" id="PS50931">
    <property type="entry name" value="HTH_LYSR"/>
    <property type="match status" value="1"/>
</dbReference>
<sequence length="133" mass="13891">MHVEMRMLRALVMVEAQGSIGGAAQALAFSPAAVSAHLHALEKVCGTRLVERTGSGTRLTSAGRRAVPIARLILVAAQELERLEASARSGPAVPGSQGRRPAGDGRRRSRHDAAGSGRSAATTRKRGTSQEES</sequence>
<evidence type="ECO:0000313" key="8">
    <source>
        <dbReference type="Proteomes" id="UP000067689"/>
    </source>
</evidence>
<dbReference type="InterPro" id="IPR036388">
    <property type="entry name" value="WH-like_DNA-bd_sf"/>
</dbReference>
<keyword evidence="4" id="KW-0804">Transcription</keyword>
<evidence type="ECO:0000313" key="7">
    <source>
        <dbReference type="EMBL" id="ALX04420.1"/>
    </source>
</evidence>
<evidence type="ECO:0000256" key="4">
    <source>
        <dbReference type="ARBA" id="ARBA00023163"/>
    </source>
</evidence>
<dbReference type="EMBL" id="CP011502">
    <property type="protein sequence ID" value="ALX04420.1"/>
    <property type="molecule type" value="Genomic_DNA"/>
</dbReference>
<dbReference type="PANTHER" id="PTHR30126">
    <property type="entry name" value="HTH-TYPE TRANSCRIPTIONAL REGULATOR"/>
    <property type="match status" value="1"/>
</dbReference>
<protein>
    <recommendedName>
        <fullName evidence="6">HTH lysR-type domain-containing protein</fullName>
    </recommendedName>
</protein>
<dbReference type="AlphaFoldDB" id="A0A0U4B9A9"/>
<evidence type="ECO:0000256" key="3">
    <source>
        <dbReference type="ARBA" id="ARBA00023125"/>
    </source>
</evidence>
<keyword evidence="8" id="KW-1185">Reference proteome</keyword>
<dbReference type="STRING" id="2041.AERYTH_06810"/>
<dbReference type="PATRIC" id="fig|2041.4.peg.1427"/>
<feature type="region of interest" description="Disordered" evidence="5">
    <location>
        <begin position="85"/>
        <end position="133"/>
    </location>
</feature>
<dbReference type="InterPro" id="IPR000847">
    <property type="entry name" value="LysR_HTH_N"/>
</dbReference>
<proteinExistence type="inferred from homology"/>
<evidence type="ECO:0000256" key="5">
    <source>
        <dbReference type="SAM" id="MobiDB-lite"/>
    </source>
</evidence>
<dbReference type="GO" id="GO:0003700">
    <property type="term" value="F:DNA-binding transcription factor activity"/>
    <property type="evidence" value="ECO:0007669"/>
    <property type="project" value="InterPro"/>
</dbReference>
<dbReference type="Gene3D" id="1.10.10.10">
    <property type="entry name" value="Winged helix-like DNA-binding domain superfamily/Winged helix DNA-binding domain"/>
    <property type="match status" value="1"/>
</dbReference>
<dbReference type="RefSeq" id="WP_067856343.1">
    <property type="nucleotide sequence ID" value="NZ_CP011502.1"/>
</dbReference>